<keyword evidence="4" id="KW-0238">DNA-binding</keyword>
<comment type="caution">
    <text evidence="7">The sequence shown here is derived from an EMBL/GenBank/DDBJ whole genome shotgun (WGS) entry which is preliminary data.</text>
</comment>
<protein>
    <submittedName>
        <fullName evidence="7">GntR family transcriptional regulator</fullName>
    </submittedName>
</protein>
<evidence type="ECO:0000313" key="8">
    <source>
        <dbReference type="Proteomes" id="UP000247551"/>
    </source>
</evidence>
<evidence type="ECO:0000259" key="6">
    <source>
        <dbReference type="PROSITE" id="PS50949"/>
    </source>
</evidence>
<reference evidence="7 8" key="1">
    <citation type="submission" date="2018-06" db="EMBL/GenBank/DDBJ databases">
        <title>Genomic Encyclopedia of Type Strains, Phase III (KMG-III): the genomes of soil and plant-associated and newly described type strains.</title>
        <authorList>
            <person name="Whitman W."/>
        </authorList>
    </citation>
    <scope>NUCLEOTIDE SEQUENCE [LARGE SCALE GENOMIC DNA]</scope>
    <source>
        <strain evidence="7 8">CECT 7730</strain>
    </source>
</reference>
<dbReference type="SUPFAM" id="SSF46785">
    <property type="entry name" value="Winged helix' DNA-binding domain"/>
    <property type="match status" value="1"/>
</dbReference>
<dbReference type="Proteomes" id="UP000247551">
    <property type="component" value="Unassembled WGS sequence"/>
</dbReference>
<dbReference type="CDD" id="cd07377">
    <property type="entry name" value="WHTH_GntR"/>
    <property type="match status" value="1"/>
</dbReference>
<dbReference type="AlphaFoldDB" id="A0A318UZQ5"/>
<dbReference type="Pfam" id="PF00392">
    <property type="entry name" value="GntR"/>
    <property type="match status" value="1"/>
</dbReference>
<dbReference type="PROSITE" id="PS50949">
    <property type="entry name" value="HTH_GNTR"/>
    <property type="match status" value="1"/>
</dbReference>
<evidence type="ECO:0000256" key="3">
    <source>
        <dbReference type="ARBA" id="ARBA00023015"/>
    </source>
</evidence>
<proteinExistence type="inferred from homology"/>
<keyword evidence="3" id="KW-0805">Transcription regulation</keyword>
<name>A0A318UZQ5_9GAMM</name>
<keyword evidence="5" id="KW-0804">Transcription</keyword>
<gene>
    <name evidence="7" type="ORF">DFP75_105190</name>
</gene>
<dbReference type="SMART" id="SM00345">
    <property type="entry name" value="HTH_GNTR"/>
    <property type="match status" value="1"/>
</dbReference>
<dbReference type="InterPro" id="IPR036390">
    <property type="entry name" value="WH_DNA-bd_sf"/>
</dbReference>
<dbReference type="Pfam" id="PF00155">
    <property type="entry name" value="Aminotran_1_2"/>
    <property type="match status" value="1"/>
</dbReference>
<dbReference type="GO" id="GO:0003677">
    <property type="term" value="F:DNA binding"/>
    <property type="evidence" value="ECO:0007669"/>
    <property type="project" value="UniProtKB-KW"/>
</dbReference>
<dbReference type="Gene3D" id="3.90.1150.10">
    <property type="entry name" value="Aspartate Aminotransferase, domain 1"/>
    <property type="match status" value="1"/>
</dbReference>
<dbReference type="EMBL" id="QKLW01000005">
    <property type="protein sequence ID" value="PYF81100.1"/>
    <property type="molecule type" value="Genomic_DNA"/>
</dbReference>
<dbReference type="PANTHER" id="PTHR46577">
    <property type="entry name" value="HTH-TYPE TRANSCRIPTIONAL REGULATORY PROTEIN GABR"/>
    <property type="match status" value="1"/>
</dbReference>
<evidence type="ECO:0000256" key="4">
    <source>
        <dbReference type="ARBA" id="ARBA00023125"/>
    </source>
</evidence>
<evidence type="ECO:0000256" key="1">
    <source>
        <dbReference type="ARBA" id="ARBA00005384"/>
    </source>
</evidence>
<accession>A0A318UZQ5</accession>
<dbReference type="SUPFAM" id="SSF53383">
    <property type="entry name" value="PLP-dependent transferases"/>
    <property type="match status" value="1"/>
</dbReference>
<keyword evidence="2" id="KW-0663">Pyridoxal phosphate</keyword>
<sequence>MDCPLYEKIANQIEQQVHEGIFLPGAKIPSVRKSSKQMEVSVATVLQAYSLLEDRGVIKARPQKGYFVQENQLQQKEPAKITPTQNDASIHTLLRRLLHASQNDDIIQFGAAIPKSQFLPIRQLQRSVGRLMRLEPEICAAYEFTPGSLNLRRQIAIRMLDSGCQLQPDDITITLGCQNALMLSLQAVAKAGDTIAIESPAYHGVLQAIEVLNLKAVEIPCHAETGIDLDVLENAAKEWDIKACIVTPNNQNPIGATLSHQARQRLIQQSVQFGFTLIEDDVYGELSYKDKRERALKADDINNTVIYCSSFSKSIAPGFRIGWIVGGQFQAKIEHYAYVQSLAIPTLTQTAIANFLENGAYDRHLRKTRQTYQDNLLRCQAIIREHFPVGTTSSHPKGGFLLWVTLPSSVNAMTLHVQALEKNIGLLPGLAFSLTAQFDHHFRLNYALTWDNKTDSALKELGKLCQQQLS</sequence>
<feature type="domain" description="HTH gntR-type" evidence="6">
    <location>
        <begin position="3"/>
        <end position="71"/>
    </location>
</feature>
<dbReference type="InterPro" id="IPR015422">
    <property type="entry name" value="PyrdxlP-dep_Trfase_small"/>
</dbReference>
<evidence type="ECO:0000256" key="5">
    <source>
        <dbReference type="ARBA" id="ARBA00023163"/>
    </source>
</evidence>
<dbReference type="PANTHER" id="PTHR46577:SF2">
    <property type="entry name" value="TRANSCRIPTIONAL REGULATORY PROTEIN"/>
    <property type="match status" value="1"/>
</dbReference>
<dbReference type="GO" id="GO:0030170">
    <property type="term" value="F:pyridoxal phosphate binding"/>
    <property type="evidence" value="ECO:0007669"/>
    <property type="project" value="InterPro"/>
</dbReference>
<dbReference type="Gene3D" id="1.10.10.10">
    <property type="entry name" value="Winged helix-like DNA-binding domain superfamily/Winged helix DNA-binding domain"/>
    <property type="match status" value="1"/>
</dbReference>
<dbReference type="GO" id="GO:0003700">
    <property type="term" value="F:DNA-binding transcription factor activity"/>
    <property type="evidence" value="ECO:0007669"/>
    <property type="project" value="InterPro"/>
</dbReference>
<dbReference type="InterPro" id="IPR015424">
    <property type="entry name" value="PyrdxlP-dep_Trfase"/>
</dbReference>
<dbReference type="Gene3D" id="3.40.640.10">
    <property type="entry name" value="Type I PLP-dependent aspartate aminotransferase-like (Major domain)"/>
    <property type="match status" value="1"/>
</dbReference>
<dbReference type="RefSeq" id="WP_110576031.1">
    <property type="nucleotide sequence ID" value="NZ_QKLW01000005.1"/>
</dbReference>
<dbReference type="InterPro" id="IPR000524">
    <property type="entry name" value="Tscrpt_reg_HTH_GntR"/>
</dbReference>
<organism evidence="7 8">
    <name type="scientific">Marinomonas alcarazii</name>
    <dbReference type="NCBI Taxonomy" id="491949"/>
    <lineage>
        <taxon>Bacteria</taxon>
        <taxon>Pseudomonadati</taxon>
        <taxon>Pseudomonadota</taxon>
        <taxon>Gammaproteobacteria</taxon>
        <taxon>Oceanospirillales</taxon>
        <taxon>Oceanospirillaceae</taxon>
        <taxon>Marinomonas</taxon>
    </lineage>
</organism>
<dbReference type="CDD" id="cd00609">
    <property type="entry name" value="AAT_like"/>
    <property type="match status" value="1"/>
</dbReference>
<evidence type="ECO:0000256" key="2">
    <source>
        <dbReference type="ARBA" id="ARBA00022898"/>
    </source>
</evidence>
<comment type="similarity">
    <text evidence="1">In the C-terminal section; belongs to the class-I pyridoxal-phosphate-dependent aminotransferase family.</text>
</comment>
<dbReference type="InterPro" id="IPR004839">
    <property type="entry name" value="Aminotransferase_I/II_large"/>
</dbReference>
<keyword evidence="8" id="KW-1185">Reference proteome</keyword>
<dbReference type="InterPro" id="IPR015421">
    <property type="entry name" value="PyrdxlP-dep_Trfase_major"/>
</dbReference>
<dbReference type="InterPro" id="IPR051446">
    <property type="entry name" value="HTH_trans_reg/aminotransferase"/>
</dbReference>
<evidence type="ECO:0000313" key="7">
    <source>
        <dbReference type="EMBL" id="PYF81100.1"/>
    </source>
</evidence>
<dbReference type="InterPro" id="IPR036388">
    <property type="entry name" value="WH-like_DNA-bd_sf"/>
</dbReference>